<dbReference type="Pfam" id="PF14350">
    <property type="entry name" value="Beta_protein"/>
    <property type="match status" value="1"/>
</dbReference>
<sequence length="345" mass="39902">MNKLYYPVLKNKRTSFIALRDLKEDTKTKILPIFEIIPEEEINPKKIVSNLKLYLPEKMKIMLDFMYLDNEYNNIGDIISETMNYCVEENINAIPMTGIGRSEEYANAINSIMKSLNIDDLAIRIPLALITPDINISDVLNIMIANMELSTDKLRLFLDMEDIDNNVYFYAAENVLSQIADFRYKTIGVLAGAFPSSEKLKNLRGDSVEVERFDYTIWNFLKNKPFFKNLAYGDYTIRDVDLPYNGFSKHIVPILRYTKADHYYIWRGFSSINHERGMHQFNDACAILCQESFFRGKDFSAGDRMIFEKASDLNSSAGNQATWAQIGINQHIEFVVYQLANSTYF</sequence>
<protein>
    <recommendedName>
        <fullName evidence="3">Beta family protein</fullName>
    </recommendedName>
</protein>
<evidence type="ECO:0000313" key="2">
    <source>
        <dbReference type="Proteomes" id="UP000316562"/>
    </source>
</evidence>
<dbReference type="EMBL" id="SGBC01000002">
    <property type="protein sequence ID" value="RZD16606.1"/>
    <property type="molecule type" value="Genomic_DNA"/>
</dbReference>
<gene>
    <name evidence="1" type="ORF">EVJ46_06255</name>
</gene>
<organism evidence="1 2">
    <name type="scientific">Acididesulfobacter guangdongensis</name>
    <dbReference type="NCBI Taxonomy" id="2597225"/>
    <lineage>
        <taxon>Bacteria</taxon>
        <taxon>Deltaproteobacteria</taxon>
        <taxon>Candidatus Acidulodesulfobacterales</taxon>
        <taxon>Candidatus Acididesulfobacter</taxon>
    </lineage>
</organism>
<name>A0A519BH62_ACIG2</name>
<comment type="caution">
    <text evidence="1">The sequence shown here is derived from an EMBL/GenBank/DDBJ whole genome shotgun (WGS) entry which is preliminary data.</text>
</comment>
<dbReference type="InterPro" id="IPR025683">
    <property type="entry name" value="Protein_beta"/>
</dbReference>
<dbReference type="AlphaFoldDB" id="A0A519BH62"/>
<evidence type="ECO:0000313" key="1">
    <source>
        <dbReference type="EMBL" id="RZD16606.1"/>
    </source>
</evidence>
<proteinExistence type="predicted"/>
<accession>A0A519BH62</accession>
<dbReference type="Proteomes" id="UP000316562">
    <property type="component" value="Unassembled WGS sequence"/>
</dbReference>
<reference evidence="1 2" key="1">
    <citation type="journal article" date="2019" name="ISME J.">
        <title>Insights into ecological role of a new deltaproteobacterial order Candidatus Acidulodesulfobacterales by metagenomics and metatranscriptomics.</title>
        <authorList>
            <person name="Tan S."/>
            <person name="Liu J."/>
            <person name="Fang Y."/>
            <person name="Hedlund B.P."/>
            <person name="Lian Z.H."/>
            <person name="Huang L.Y."/>
            <person name="Li J.T."/>
            <person name="Huang L.N."/>
            <person name="Li W.J."/>
            <person name="Jiang H.C."/>
            <person name="Dong H.L."/>
            <person name="Shu W.S."/>
        </authorList>
    </citation>
    <scope>NUCLEOTIDE SEQUENCE [LARGE SCALE GENOMIC DNA]</scope>
    <source>
        <strain evidence="1">AP2</strain>
    </source>
</reference>
<evidence type="ECO:0008006" key="3">
    <source>
        <dbReference type="Google" id="ProtNLM"/>
    </source>
</evidence>